<name>A0ABW8AN28_9ACTN</name>
<feature type="compositionally biased region" description="Basic and acidic residues" evidence="3">
    <location>
        <begin position="299"/>
        <end position="309"/>
    </location>
</feature>
<proteinExistence type="inferred from homology"/>
<keyword evidence="2" id="KW-0479">Metal-binding</keyword>
<dbReference type="Proteomes" id="UP001612915">
    <property type="component" value="Unassembled WGS sequence"/>
</dbReference>
<dbReference type="SUPFAM" id="SSF56529">
    <property type="entry name" value="FAH"/>
    <property type="match status" value="1"/>
</dbReference>
<dbReference type="Pfam" id="PF01557">
    <property type="entry name" value="FAA_hydrolase"/>
    <property type="match status" value="1"/>
</dbReference>
<dbReference type="PANTHER" id="PTHR42796:SF4">
    <property type="entry name" value="FUMARYLACETOACETATE HYDROLASE DOMAIN-CONTAINING PROTEIN 2A"/>
    <property type="match status" value="1"/>
</dbReference>
<evidence type="ECO:0000256" key="1">
    <source>
        <dbReference type="ARBA" id="ARBA00010211"/>
    </source>
</evidence>
<feature type="region of interest" description="Disordered" evidence="3">
    <location>
        <begin position="299"/>
        <end position="325"/>
    </location>
</feature>
<feature type="domain" description="Fumarylacetoacetase-like C-terminal" evidence="4">
    <location>
        <begin position="72"/>
        <end position="314"/>
    </location>
</feature>
<dbReference type="InterPro" id="IPR051121">
    <property type="entry name" value="FAH"/>
</dbReference>
<evidence type="ECO:0000313" key="6">
    <source>
        <dbReference type="Proteomes" id="UP001612915"/>
    </source>
</evidence>
<comment type="caution">
    <text evidence="5">The sequence shown here is derived from an EMBL/GenBank/DDBJ whole genome shotgun (WGS) entry which is preliminary data.</text>
</comment>
<sequence length="325" mass="35705">MVPHLARFHQAGSVDFGLVVDGGIVPFRERYATLPELIEAEGRDVLAAKLSDRRLGLDEVTLLAPTTLPCRVLCQGVNYRQHAIESGLDPDHRAFNLFFDKTDAAVTGPLDPVVRPGHVRLLDFEIELALVIGKRIDAPVEVTDANLHEYVYGVVIANDLSARDVQLPQGQYLKGKSYRGFCPVGPYLAVLGADTVGLLDDLDLRLEVNGQVRQEDNTRNLVYRPAETLTELSTFANLDPGDLLLTGTPHGVVAKAPHPIVHRLARALLPEDRLWSAFVRTNLSKPYLQPGDVVESTIRSRDGRIDLGRQRNRITAPEPSPAGKA</sequence>
<dbReference type="EMBL" id="JBITLV010000003">
    <property type="protein sequence ID" value="MFI7587362.1"/>
    <property type="molecule type" value="Genomic_DNA"/>
</dbReference>
<evidence type="ECO:0000256" key="2">
    <source>
        <dbReference type="ARBA" id="ARBA00022723"/>
    </source>
</evidence>
<reference evidence="5 6" key="1">
    <citation type="submission" date="2024-10" db="EMBL/GenBank/DDBJ databases">
        <title>The Natural Products Discovery Center: Release of the First 8490 Sequenced Strains for Exploring Actinobacteria Biosynthetic Diversity.</title>
        <authorList>
            <person name="Kalkreuter E."/>
            <person name="Kautsar S.A."/>
            <person name="Yang D."/>
            <person name="Bader C.D."/>
            <person name="Teijaro C.N."/>
            <person name="Fluegel L."/>
            <person name="Davis C.M."/>
            <person name="Simpson J.R."/>
            <person name="Lauterbach L."/>
            <person name="Steele A.D."/>
            <person name="Gui C."/>
            <person name="Meng S."/>
            <person name="Li G."/>
            <person name="Viehrig K."/>
            <person name="Ye F."/>
            <person name="Su P."/>
            <person name="Kiefer A.F."/>
            <person name="Nichols A."/>
            <person name="Cepeda A.J."/>
            <person name="Yan W."/>
            <person name="Fan B."/>
            <person name="Jiang Y."/>
            <person name="Adhikari A."/>
            <person name="Zheng C.-J."/>
            <person name="Schuster L."/>
            <person name="Cowan T.M."/>
            <person name="Smanski M.J."/>
            <person name="Chevrette M.G."/>
            <person name="De Carvalho L.P.S."/>
            <person name="Shen B."/>
        </authorList>
    </citation>
    <scope>NUCLEOTIDE SEQUENCE [LARGE SCALE GENOMIC DNA]</scope>
    <source>
        <strain evidence="5 6">NPDC049639</strain>
    </source>
</reference>
<accession>A0ABW8AN28</accession>
<protein>
    <submittedName>
        <fullName evidence="5">Fumarylacetoacetate hydrolase family protein</fullName>
    </submittedName>
</protein>
<keyword evidence="5" id="KW-0378">Hydrolase</keyword>
<dbReference type="GO" id="GO:0016787">
    <property type="term" value="F:hydrolase activity"/>
    <property type="evidence" value="ECO:0007669"/>
    <property type="project" value="UniProtKB-KW"/>
</dbReference>
<comment type="similarity">
    <text evidence="1">Belongs to the FAH family.</text>
</comment>
<dbReference type="Gene3D" id="3.90.850.10">
    <property type="entry name" value="Fumarylacetoacetase-like, C-terminal domain"/>
    <property type="match status" value="1"/>
</dbReference>
<dbReference type="InterPro" id="IPR011234">
    <property type="entry name" value="Fumarylacetoacetase-like_C"/>
</dbReference>
<evidence type="ECO:0000313" key="5">
    <source>
        <dbReference type="EMBL" id="MFI7587362.1"/>
    </source>
</evidence>
<evidence type="ECO:0000256" key="3">
    <source>
        <dbReference type="SAM" id="MobiDB-lite"/>
    </source>
</evidence>
<keyword evidence="6" id="KW-1185">Reference proteome</keyword>
<gene>
    <name evidence="5" type="ORF">ACIB24_09840</name>
</gene>
<organism evidence="5 6">
    <name type="scientific">Spongisporangium articulatum</name>
    <dbReference type="NCBI Taxonomy" id="3362603"/>
    <lineage>
        <taxon>Bacteria</taxon>
        <taxon>Bacillati</taxon>
        <taxon>Actinomycetota</taxon>
        <taxon>Actinomycetes</taxon>
        <taxon>Kineosporiales</taxon>
        <taxon>Kineosporiaceae</taxon>
        <taxon>Spongisporangium</taxon>
    </lineage>
</organism>
<dbReference type="RefSeq" id="WP_398278912.1">
    <property type="nucleotide sequence ID" value="NZ_JBITLV010000003.1"/>
</dbReference>
<evidence type="ECO:0000259" key="4">
    <source>
        <dbReference type="Pfam" id="PF01557"/>
    </source>
</evidence>
<dbReference type="InterPro" id="IPR036663">
    <property type="entry name" value="Fumarylacetoacetase_C_sf"/>
</dbReference>
<dbReference type="PANTHER" id="PTHR42796">
    <property type="entry name" value="FUMARYLACETOACETATE HYDROLASE DOMAIN-CONTAINING PROTEIN 2A-RELATED"/>
    <property type="match status" value="1"/>
</dbReference>